<dbReference type="AlphaFoldDB" id="A0A1N7NK21"/>
<gene>
    <name evidence="2" type="ORF">SAMN05421686_10777</name>
</gene>
<organism evidence="2 3">
    <name type="scientific">Thalassolituus maritimus</name>
    <dbReference type="NCBI Taxonomy" id="484498"/>
    <lineage>
        <taxon>Bacteria</taxon>
        <taxon>Pseudomonadati</taxon>
        <taxon>Pseudomonadota</taxon>
        <taxon>Gammaproteobacteria</taxon>
        <taxon>Oceanospirillales</taxon>
        <taxon>Oceanospirillaceae</taxon>
        <taxon>Thalassolituus</taxon>
    </lineage>
</organism>
<keyword evidence="1" id="KW-0812">Transmembrane</keyword>
<dbReference type="EMBL" id="FTOH01000007">
    <property type="protein sequence ID" value="SIS98714.1"/>
    <property type="molecule type" value="Genomic_DNA"/>
</dbReference>
<keyword evidence="1" id="KW-1133">Transmembrane helix</keyword>
<sequence>MTLFDYVLVAWMCLLILTCVFWILFSRKNLNALEERAKKAGLYEQEPVDVMGTRVLIISNVLVLPTYIARRFEGTPLEGISKMRAYASVADRRSALLLVLAMHTLALLTLVIYFLPVES</sequence>
<dbReference type="STRING" id="484498.SAMN05421686_10777"/>
<keyword evidence="3" id="KW-1185">Reference proteome</keyword>
<dbReference type="Proteomes" id="UP000185639">
    <property type="component" value="Unassembled WGS sequence"/>
</dbReference>
<evidence type="ECO:0000256" key="1">
    <source>
        <dbReference type="SAM" id="Phobius"/>
    </source>
</evidence>
<proteinExistence type="predicted"/>
<protein>
    <submittedName>
        <fullName evidence="2">Uncharacterized protein</fullName>
    </submittedName>
</protein>
<evidence type="ECO:0000313" key="3">
    <source>
        <dbReference type="Proteomes" id="UP000185639"/>
    </source>
</evidence>
<dbReference type="RefSeq" id="WP_139325835.1">
    <property type="nucleotide sequence ID" value="NZ_FTOH01000007.1"/>
</dbReference>
<keyword evidence="1" id="KW-0472">Membrane</keyword>
<accession>A0A1N7NK21</accession>
<reference evidence="3" key="1">
    <citation type="submission" date="2017-01" db="EMBL/GenBank/DDBJ databases">
        <authorList>
            <person name="Varghese N."/>
            <person name="Submissions S."/>
        </authorList>
    </citation>
    <scope>NUCLEOTIDE SEQUENCE [LARGE SCALE GENOMIC DNA]</scope>
    <source>
        <strain evidence="3">DSM 24913</strain>
    </source>
</reference>
<feature type="transmembrane region" description="Helical" evidence="1">
    <location>
        <begin position="6"/>
        <end position="25"/>
    </location>
</feature>
<name>A0A1N7NK21_9GAMM</name>
<evidence type="ECO:0000313" key="2">
    <source>
        <dbReference type="EMBL" id="SIS98714.1"/>
    </source>
</evidence>
<feature type="transmembrane region" description="Helical" evidence="1">
    <location>
        <begin position="94"/>
        <end position="115"/>
    </location>
</feature>